<keyword evidence="2" id="KW-0677">Repeat</keyword>
<reference evidence="10 11" key="1">
    <citation type="journal article" date="2016" name="G3 (Bethesda)">
        <title>First Draft Assembly and Annotation of the Genome of a California Endemic Oak Quercus lobata Nee (Fagaceae).</title>
        <authorList>
            <person name="Sork V.L."/>
            <person name="Fitz-Gibbon S.T."/>
            <person name="Puiu D."/>
            <person name="Crepeau M."/>
            <person name="Gugger P.F."/>
            <person name="Sherman R."/>
            <person name="Stevens K."/>
            <person name="Langley C.H."/>
            <person name="Pellegrini M."/>
            <person name="Salzberg S.L."/>
        </authorList>
    </citation>
    <scope>NUCLEOTIDE SEQUENCE [LARGE SCALE GENOMIC DNA]</scope>
    <source>
        <strain evidence="10 11">cv. SW786</strain>
    </source>
</reference>
<feature type="domain" description="NB-ARC" evidence="6">
    <location>
        <begin position="182"/>
        <end position="339"/>
    </location>
</feature>
<dbReference type="InterPro" id="IPR002182">
    <property type="entry name" value="NB-ARC"/>
</dbReference>
<dbReference type="FunFam" id="3.40.50.300:FF:001091">
    <property type="entry name" value="Probable disease resistance protein At1g61300"/>
    <property type="match status" value="1"/>
</dbReference>
<name>A0A7N2KL01_QUELO</name>
<dbReference type="Pfam" id="PF00931">
    <property type="entry name" value="NB-ARC"/>
    <property type="match status" value="1"/>
</dbReference>
<evidence type="ECO:0000256" key="2">
    <source>
        <dbReference type="ARBA" id="ARBA00022737"/>
    </source>
</evidence>
<dbReference type="InterPro" id="IPR056789">
    <property type="entry name" value="LRR_R13L1-DRL21"/>
</dbReference>
<dbReference type="InterPro" id="IPR032675">
    <property type="entry name" value="LRR_dom_sf"/>
</dbReference>
<keyword evidence="4" id="KW-0611">Plant defense</keyword>
<evidence type="ECO:0000256" key="3">
    <source>
        <dbReference type="ARBA" id="ARBA00022741"/>
    </source>
</evidence>
<evidence type="ECO:0000259" key="8">
    <source>
        <dbReference type="Pfam" id="PF23559"/>
    </source>
</evidence>
<dbReference type="AlphaFoldDB" id="A0A7N2KL01"/>
<dbReference type="GO" id="GO:0006952">
    <property type="term" value="P:defense response"/>
    <property type="evidence" value="ECO:0007669"/>
    <property type="project" value="UniProtKB-KW"/>
</dbReference>
<dbReference type="Pfam" id="PF23559">
    <property type="entry name" value="WHD_DRP"/>
    <property type="match status" value="1"/>
</dbReference>
<evidence type="ECO:0008006" key="12">
    <source>
        <dbReference type="Google" id="ProtNLM"/>
    </source>
</evidence>
<evidence type="ECO:0000256" key="4">
    <source>
        <dbReference type="ARBA" id="ARBA00022821"/>
    </source>
</evidence>
<evidence type="ECO:0000313" key="10">
    <source>
        <dbReference type="EnsemblPlants" id="QL01p005978:mrna"/>
    </source>
</evidence>
<dbReference type="SUPFAM" id="SSF52540">
    <property type="entry name" value="P-loop containing nucleoside triphosphate hydrolases"/>
    <property type="match status" value="1"/>
</dbReference>
<dbReference type="EnsemblPlants" id="QL01p005978:mrna">
    <property type="protein sequence ID" value="QL01p005978:mrna"/>
    <property type="gene ID" value="QL01p005978"/>
</dbReference>
<feature type="domain" description="Disease resistance N-terminal" evidence="7">
    <location>
        <begin position="11"/>
        <end position="101"/>
    </location>
</feature>
<keyword evidence="3" id="KW-0547">Nucleotide-binding</keyword>
<dbReference type="Gene3D" id="3.80.10.10">
    <property type="entry name" value="Ribonuclease Inhibitor"/>
    <property type="match status" value="3"/>
</dbReference>
<keyword evidence="11" id="KW-1185">Reference proteome</keyword>
<dbReference type="Proteomes" id="UP000594261">
    <property type="component" value="Chromosome 1"/>
</dbReference>
<dbReference type="InterPro" id="IPR042197">
    <property type="entry name" value="Apaf_helical"/>
</dbReference>
<dbReference type="PRINTS" id="PR00364">
    <property type="entry name" value="DISEASERSIST"/>
</dbReference>
<accession>A0A7N2KL01</accession>
<protein>
    <recommendedName>
        <fullName evidence="12">CC-NBS-LRR protein</fullName>
    </recommendedName>
</protein>
<reference evidence="10" key="2">
    <citation type="submission" date="2021-01" db="UniProtKB">
        <authorList>
            <consortium name="EnsemblPlants"/>
        </authorList>
    </citation>
    <scope>IDENTIFICATION</scope>
</reference>
<dbReference type="GO" id="GO:0051707">
    <property type="term" value="P:response to other organism"/>
    <property type="evidence" value="ECO:0007669"/>
    <property type="project" value="UniProtKB-ARBA"/>
</dbReference>
<feature type="domain" description="R13L1/DRL21-like LRR repeat region" evidence="9">
    <location>
        <begin position="515"/>
        <end position="637"/>
    </location>
</feature>
<proteinExistence type="predicted"/>
<evidence type="ECO:0000259" key="7">
    <source>
        <dbReference type="Pfam" id="PF18052"/>
    </source>
</evidence>
<organism evidence="10 11">
    <name type="scientific">Quercus lobata</name>
    <name type="common">Valley oak</name>
    <dbReference type="NCBI Taxonomy" id="97700"/>
    <lineage>
        <taxon>Eukaryota</taxon>
        <taxon>Viridiplantae</taxon>
        <taxon>Streptophyta</taxon>
        <taxon>Embryophyta</taxon>
        <taxon>Tracheophyta</taxon>
        <taxon>Spermatophyta</taxon>
        <taxon>Magnoliopsida</taxon>
        <taxon>eudicotyledons</taxon>
        <taxon>Gunneridae</taxon>
        <taxon>Pentapetalae</taxon>
        <taxon>rosids</taxon>
        <taxon>fabids</taxon>
        <taxon>Fagales</taxon>
        <taxon>Fagaceae</taxon>
        <taxon>Quercus</taxon>
    </lineage>
</organism>
<evidence type="ECO:0000259" key="9">
    <source>
        <dbReference type="Pfam" id="PF25019"/>
    </source>
</evidence>
<evidence type="ECO:0000259" key="6">
    <source>
        <dbReference type="Pfam" id="PF00931"/>
    </source>
</evidence>
<sequence>MATIVGEALLSESVNLLLDLASQEVVKFIRGRKVSDTLLTKLKTSCLALSKVLNDAEEREITDTNVREWVDELKDAVYHAEDLLDEIATEALRCQVEADFVACTSKVRNFICTSFDQFGRKLESKIQEVVDKLEYLGLREGVEGRSSQIVPSTSLVDPETIIYGRDDDEKAIVNLLLSNDVASNNHPCVIPIVGMGGVGKTTLARDIYNNQRVIDHFSLKAWVCVSKEFDIPKITKNILEAVSSQTYNTTDFNIIQTKLKDYLMGKKFLLILDDVWNEKGDDWELLSIPFKYGTSGSRIIVTTRNESVVSIMSPIQIFHLNKLSEEDCWLLFANHAFGNGNSNAYPELKKIGEEIIKKCDGLPLAAKTLGRLLHYKLEVEEWNKILKSEIWSLPNDGEELVQLWMGEGFLQQHNKNEEMEVIGAEYFLDFVSRLEGDNTNKIIDKTCHFSYLRSQYDILEKFNALCKAKNLRTFISLEMEKEDEVEYEDEVKGRFYLTKKTLTKFVVGKDIGFRIEELGKLSNLRGVIVISNLQNVINSTNALEAKLKDKEHLKELTLEWDAANGIISQSERDVLNNLQPHTSLTKLVIRNYNDTSFPNWVGDSSFSNVTVVHLNSCRNCSSLPSLGQLPSLQDLFIFGFDEVVTVDADFYGSGSSTITPFQSLKILRFEAMSRWEKWSRYHGEVEDEGGAFPSLQELYLEECPKLSGSLPKHLPSLTKLEIMYCEQLETSLPTAPYIRELDLRNCNDALLKELPPALHHLAVIGFKNLESLPEGVLDHNRCVEALYIYNFPVLKSLPRGGLSSPTTLKWLGIRNCKEVEFPMYPCYSSLERLTIEDSCNSLTSFPLDIFPQLRSLEIERCSNMESLSVSQGHHLTDLVDLKIDDCPNFVVFPSAGLSAPNLYELEVRNCSRRLNSLPENMHTFLPSLQKLDIINCPQIESFPEGGLPSNLYSLRISDCKKLICNRMEWGLQRLQSLKGLAFANYDDRDCWDVESFPEEYLLPTTVTHLIIVGFGNLRTLDNKGFQHLTSLQHLWIGQCPKLKHISEEGLPVSISHIQIEECPLLTKRLQRKKGKEWRNIARTPFIVHRNQ</sequence>
<dbReference type="GO" id="GO:0043531">
    <property type="term" value="F:ADP binding"/>
    <property type="evidence" value="ECO:0007669"/>
    <property type="project" value="InterPro"/>
</dbReference>
<evidence type="ECO:0000313" key="11">
    <source>
        <dbReference type="Proteomes" id="UP000594261"/>
    </source>
</evidence>
<dbReference type="Gene3D" id="3.40.50.300">
    <property type="entry name" value="P-loop containing nucleotide triphosphate hydrolases"/>
    <property type="match status" value="1"/>
</dbReference>
<dbReference type="OMA" id="CWNILAS"/>
<dbReference type="EMBL" id="LRBV02000001">
    <property type="status" value="NOT_ANNOTATED_CDS"/>
    <property type="molecule type" value="Genomic_DNA"/>
</dbReference>
<keyword evidence="5" id="KW-0067">ATP-binding</keyword>
<dbReference type="Pfam" id="PF25019">
    <property type="entry name" value="LRR_R13L1-DRL21"/>
    <property type="match status" value="1"/>
</dbReference>
<dbReference type="PANTHER" id="PTHR36766">
    <property type="entry name" value="PLANT BROAD-SPECTRUM MILDEW RESISTANCE PROTEIN RPW8"/>
    <property type="match status" value="1"/>
</dbReference>
<dbReference type="PANTHER" id="PTHR36766:SF40">
    <property type="entry name" value="DISEASE RESISTANCE PROTEIN RGA3"/>
    <property type="match status" value="1"/>
</dbReference>
<dbReference type="GO" id="GO:0005524">
    <property type="term" value="F:ATP binding"/>
    <property type="evidence" value="ECO:0007669"/>
    <property type="project" value="UniProtKB-KW"/>
</dbReference>
<dbReference type="InterPro" id="IPR058922">
    <property type="entry name" value="WHD_DRP"/>
</dbReference>
<dbReference type="InParanoid" id="A0A7N2KL01"/>
<evidence type="ECO:0000256" key="1">
    <source>
        <dbReference type="ARBA" id="ARBA00022614"/>
    </source>
</evidence>
<dbReference type="Gene3D" id="1.20.5.4130">
    <property type="match status" value="1"/>
</dbReference>
<keyword evidence="1" id="KW-0433">Leucine-rich repeat</keyword>
<dbReference type="Gramene" id="QL01p005978:mrna">
    <property type="protein sequence ID" value="QL01p005978:mrna"/>
    <property type="gene ID" value="QL01p005978"/>
</dbReference>
<feature type="domain" description="Disease resistance protein winged helix" evidence="8">
    <location>
        <begin position="397"/>
        <end position="433"/>
    </location>
</feature>
<evidence type="ECO:0000256" key="5">
    <source>
        <dbReference type="ARBA" id="ARBA00022840"/>
    </source>
</evidence>
<dbReference type="Pfam" id="PF18052">
    <property type="entry name" value="Rx_N"/>
    <property type="match status" value="1"/>
</dbReference>
<dbReference type="InterPro" id="IPR027417">
    <property type="entry name" value="P-loop_NTPase"/>
</dbReference>
<dbReference type="InterPro" id="IPR041118">
    <property type="entry name" value="Rx_N"/>
</dbReference>
<dbReference type="Gene3D" id="1.10.8.430">
    <property type="entry name" value="Helical domain of apoptotic protease-activating factors"/>
    <property type="match status" value="1"/>
</dbReference>
<dbReference type="SUPFAM" id="SSF52058">
    <property type="entry name" value="L domain-like"/>
    <property type="match status" value="2"/>
</dbReference>